<accession>A0ABD1FBX9</accession>
<reference evidence="1 2" key="1">
    <citation type="submission" date="2024-05" db="EMBL/GenBank/DDBJ databases">
        <title>Genetic variation in Jamaican populations of the coffee berry borer (Hypothenemus hampei).</title>
        <authorList>
            <person name="Errbii M."/>
            <person name="Myrie A."/>
        </authorList>
    </citation>
    <scope>NUCLEOTIDE SEQUENCE [LARGE SCALE GENOMIC DNA]</scope>
    <source>
        <strain evidence="1">JA-Hopewell-2020-01-JO</strain>
        <tissue evidence="1">Whole body</tissue>
    </source>
</reference>
<sequence>MELYHKESGNLLIDCEDLGLDPNCNKGITYSNIVPCVFPDAIDKKNNANLLFFLLFISNVIQRKNKTFASLNNMFTYYLACYKTPAYPVKTKISMCNRLNVLRIGDKFNSYIIVATVGAEARIRVLKPDDQH</sequence>
<organism evidence="1 2">
    <name type="scientific">Hypothenemus hampei</name>
    <name type="common">Coffee berry borer</name>
    <dbReference type="NCBI Taxonomy" id="57062"/>
    <lineage>
        <taxon>Eukaryota</taxon>
        <taxon>Metazoa</taxon>
        <taxon>Ecdysozoa</taxon>
        <taxon>Arthropoda</taxon>
        <taxon>Hexapoda</taxon>
        <taxon>Insecta</taxon>
        <taxon>Pterygota</taxon>
        <taxon>Neoptera</taxon>
        <taxon>Endopterygota</taxon>
        <taxon>Coleoptera</taxon>
        <taxon>Polyphaga</taxon>
        <taxon>Cucujiformia</taxon>
        <taxon>Curculionidae</taxon>
        <taxon>Scolytinae</taxon>
        <taxon>Hypothenemus</taxon>
    </lineage>
</organism>
<comment type="caution">
    <text evidence="1">The sequence shown here is derived from an EMBL/GenBank/DDBJ whole genome shotgun (WGS) entry which is preliminary data.</text>
</comment>
<dbReference type="AlphaFoldDB" id="A0ABD1FBX9"/>
<gene>
    <name evidence="1" type="ORF">ABEB36_000049</name>
</gene>
<dbReference type="Proteomes" id="UP001566132">
    <property type="component" value="Unassembled WGS sequence"/>
</dbReference>
<proteinExistence type="predicted"/>
<evidence type="ECO:0000313" key="1">
    <source>
        <dbReference type="EMBL" id="KAL1516128.1"/>
    </source>
</evidence>
<evidence type="ECO:0000313" key="2">
    <source>
        <dbReference type="Proteomes" id="UP001566132"/>
    </source>
</evidence>
<protein>
    <submittedName>
        <fullName evidence="1">Uncharacterized protein</fullName>
    </submittedName>
</protein>
<keyword evidence="2" id="KW-1185">Reference proteome</keyword>
<name>A0ABD1FBX9_HYPHA</name>
<dbReference type="EMBL" id="JBDJPC010000001">
    <property type="protein sequence ID" value="KAL1516128.1"/>
    <property type="molecule type" value="Genomic_DNA"/>
</dbReference>